<reference evidence="1" key="1">
    <citation type="submission" date="2023-03" db="EMBL/GenBank/DDBJ databases">
        <title>Chromosome-scale reference genome and RAD-based genetic map of yellow starthistle (Centaurea solstitialis) reveal putative structural variation and QTLs associated with invader traits.</title>
        <authorList>
            <person name="Reatini B."/>
            <person name="Cang F.A."/>
            <person name="Jiang Q."/>
            <person name="Mckibben M.T.W."/>
            <person name="Barker M.S."/>
            <person name="Rieseberg L.H."/>
            <person name="Dlugosch K.M."/>
        </authorList>
    </citation>
    <scope>NUCLEOTIDE SEQUENCE</scope>
    <source>
        <strain evidence="1">CAN-66</strain>
        <tissue evidence="1">Leaf</tissue>
    </source>
</reference>
<dbReference type="CDD" id="cd09272">
    <property type="entry name" value="RNase_HI_RT_Ty1"/>
    <property type="match status" value="1"/>
</dbReference>
<organism evidence="1 2">
    <name type="scientific">Centaurea solstitialis</name>
    <name type="common">yellow star-thistle</name>
    <dbReference type="NCBI Taxonomy" id="347529"/>
    <lineage>
        <taxon>Eukaryota</taxon>
        <taxon>Viridiplantae</taxon>
        <taxon>Streptophyta</taxon>
        <taxon>Embryophyta</taxon>
        <taxon>Tracheophyta</taxon>
        <taxon>Spermatophyta</taxon>
        <taxon>Magnoliopsida</taxon>
        <taxon>eudicotyledons</taxon>
        <taxon>Gunneridae</taxon>
        <taxon>Pentapetalae</taxon>
        <taxon>asterids</taxon>
        <taxon>campanulids</taxon>
        <taxon>Asterales</taxon>
        <taxon>Asteraceae</taxon>
        <taxon>Carduoideae</taxon>
        <taxon>Cardueae</taxon>
        <taxon>Centaureinae</taxon>
        <taxon>Centaurea</taxon>
    </lineage>
</organism>
<evidence type="ECO:0000313" key="1">
    <source>
        <dbReference type="EMBL" id="KAJ9547014.1"/>
    </source>
</evidence>
<protein>
    <submittedName>
        <fullName evidence="1">Uncharacterized protein</fullName>
    </submittedName>
</protein>
<dbReference type="PANTHER" id="PTHR11439">
    <property type="entry name" value="GAG-POL-RELATED RETROTRANSPOSON"/>
    <property type="match status" value="1"/>
</dbReference>
<keyword evidence="2" id="KW-1185">Reference proteome</keyword>
<accession>A0AA38SS82</accession>
<dbReference type="EMBL" id="JARYMX010000005">
    <property type="protein sequence ID" value="KAJ9547014.1"/>
    <property type="molecule type" value="Genomic_DNA"/>
</dbReference>
<proteinExistence type="predicted"/>
<dbReference type="Proteomes" id="UP001172457">
    <property type="component" value="Chromosome 5"/>
</dbReference>
<dbReference type="AlphaFoldDB" id="A0AA38SS82"/>
<gene>
    <name evidence="1" type="ORF">OSB04_019557</name>
</gene>
<dbReference type="PANTHER" id="PTHR11439:SF495">
    <property type="entry name" value="REVERSE TRANSCRIPTASE, RNA-DEPENDENT DNA POLYMERASE-RELATED"/>
    <property type="match status" value="1"/>
</dbReference>
<name>A0AA38SS82_9ASTR</name>
<evidence type="ECO:0000313" key="2">
    <source>
        <dbReference type="Proteomes" id="UP001172457"/>
    </source>
</evidence>
<sequence>MATLHKYQWVFRNKKDEDGVAVRNKAKFLPRDTVKKKRLSIRSNRFGQLRGYKDFLLLRFLNSLYYHMGFGIRSTDSFQKEQAPRAWYERFSTFLIENDFQRGLQVKQSTEEGIFINQSKYVHDILSKYKLSDESPMRIPIATRARLHVLPSGTFVECRLSRGMIVSESRGCKLDRKITSWSCQFLGGKLVSWSSKNQNCVSTFNVEAEYVVAATCCSQALWIRRQLRDYGYLINKIPILYDLKSVIAIFANPVQHSKIKYIDIRYRFLKHHVEEGNVEMYFVTSKIQLADLFTNSLDEKRFTFLVSKNEMPNPKH</sequence>
<comment type="caution">
    <text evidence="1">The sequence shown here is derived from an EMBL/GenBank/DDBJ whole genome shotgun (WGS) entry which is preliminary data.</text>
</comment>